<sequence length="292" mass="33375">MNDRTSEPLDKPGGATPESTRAHMTKLSGRGYAQLRHILVQLPDQGKPRASTLARMVSGRRHRELLLYLLVLTCWPWLQERRTPLPAGVWIRALTASGGPTWSETTLSRCWKRLEDLGLIEQRERVDRLVRVTPRREDAGEPYSFPGGRDDRWHTYFALPDEFWNKGVFAELSLPGLAVFLVVASETNGKQDCWFTYDRMDDWYGLKARTVQNGVKQLQDLGLLMVREEPIEAPLSATGMTTRMHYSLTGTFSYSARSKLQKTAQQETKARAKKKTSKVRMSPDPKKTRKKK</sequence>
<evidence type="ECO:0000313" key="3">
    <source>
        <dbReference type="Proteomes" id="UP001498935"/>
    </source>
</evidence>
<evidence type="ECO:0000313" key="2">
    <source>
        <dbReference type="EMBL" id="GAA5342149.1"/>
    </source>
</evidence>
<comment type="caution">
    <text evidence="2">The sequence shown here is derived from an EMBL/GenBank/DDBJ whole genome shotgun (WGS) entry which is preliminary data.</text>
</comment>
<dbReference type="EMBL" id="BAABNP010000019">
    <property type="protein sequence ID" value="GAA5342149.1"/>
    <property type="molecule type" value="Genomic_DNA"/>
</dbReference>
<feature type="compositionally biased region" description="Basic and acidic residues" evidence="1">
    <location>
        <begin position="1"/>
        <end position="10"/>
    </location>
</feature>
<feature type="region of interest" description="Disordered" evidence="1">
    <location>
        <begin position="1"/>
        <end position="21"/>
    </location>
</feature>
<dbReference type="RefSeq" id="WP_201671242.1">
    <property type="nucleotide sequence ID" value="NZ_BAABBK010000020.1"/>
</dbReference>
<protein>
    <recommendedName>
        <fullName evidence="4">ArsR family transcriptional regulator</fullName>
    </recommendedName>
</protein>
<reference evidence="2 3" key="1">
    <citation type="submission" date="2024-02" db="EMBL/GenBank/DDBJ databases">
        <title>Characterization of antibiotic resistant novel bacterial strains and their environmental applications.</title>
        <authorList>
            <person name="Manzoor S."/>
            <person name="Abbas S."/>
            <person name="Arshad M."/>
            <person name="Li W.J."/>
            <person name="Ahmed I."/>
        </authorList>
    </citation>
    <scope>NUCLEOTIDE SEQUENCE [LARGE SCALE GENOMIC DNA]</scope>
    <source>
        <strain evidence="2 3">KACC 15558</strain>
    </source>
</reference>
<gene>
    <name evidence="2" type="ORF">KACC15558_31900</name>
</gene>
<evidence type="ECO:0008006" key="4">
    <source>
        <dbReference type="Google" id="ProtNLM"/>
    </source>
</evidence>
<dbReference type="Pfam" id="PF13730">
    <property type="entry name" value="HTH_36"/>
    <property type="match status" value="1"/>
</dbReference>
<evidence type="ECO:0000256" key="1">
    <source>
        <dbReference type="SAM" id="MobiDB-lite"/>
    </source>
</evidence>
<organism evidence="2 3">
    <name type="scientific">Brevibacterium ammoniilyticum</name>
    <dbReference type="NCBI Taxonomy" id="1046555"/>
    <lineage>
        <taxon>Bacteria</taxon>
        <taxon>Bacillati</taxon>
        <taxon>Actinomycetota</taxon>
        <taxon>Actinomycetes</taxon>
        <taxon>Micrococcales</taxon>
        <taxon>Brevibacteriaceae</taxon>
        <taxon>Brevibacterium</taxon>
    </lineage>
</organism>
<dbReference type="Proteomes" id="UP001498935">
    <property type="component" value="Unassembled WGS sequence"/>
</dbReference>
<keyword evidence="3" id="KW-1185">Reference proteome</keyword>
<proteinExistence type="predicted"/>
<feature type="region of interest" description="Disordered" evidence="1">
    <location>
        <begin position="259"/>
        <end position="292"/>
    </location>
</feature>
<name>A0ABP9U4S8_9MICO</name>
<accession>A0ABP9U4S8</accession>